<dbReference type="PANTHER" id="PTHR36919">
    <property type="entry name" value="BLR1215 PROTEIN"/>
    <property type="match status" value="1"/>
</dbReference>
<evidence type="ECO:0000313" key="3">
    <source>
        <dbReference type="EMBL" id="SCC44805.1"/>
    </source>
</evidence>
<keyword evidence="1" id="KW-0732">Signal</keyword>
<keyword evidence="4" id="KW-1185">Reference proteome</keyword>
<evidence type="ECO:0000259" key="2">
    <source>
        <dbReference type="Pfam" id="PF09917"/>
    </source>
</evidence>
<protein>
    <recommendedName>
        <fullName evidence="2">DUF2147 domain-containing protein</fullName>
    </recommendedName>
</protein>
<dbReference type="EMBL" id="FMAR01000009">
    <property type="protein sequence ID" value="SCC44805.1"/>
    <property type="molecule type" value="Genomic_DNA"/>
</dbReference>
<reference evidence="3 4" key="1">
    <citation type="submission" date="2016-08" db="EMBL/GenBank/DDBJ databases">
        <authorList>
            <person name="Seilhamer J.J."/>
        </authorList>
    </citation>
    <scope>NUCLEOTIDE SEQUENCE [LARGE SCALE GENOMIC DNA]</scope>
    <source>
        <strain evidence="3 4">A37T2</strain>
    </source>
</reference>
<feature type="domain" description="DUF2147" evidence="2">
    <location>
        <begin position="31"/>
        <end position="142"/>
    </location>
</feature>
<organism evidence="3 4">
    <name type="scientific">Chitinophaga costaii</name>
    <dbReference type="NCBI Taxonomy" id="1335309"/>
    <lineage>
        <taxon>Bacteria</taxon>
        <taxon>Pseudomonadati</taxon>
        <taxon>Bacteroidota</taxon>
        <taxon>Chitinophagia</taxon>
        <taxon>Chitinophagales</taxon>
        <taxon>Chitinophagaceae</taxon>
        <taxon>Chitinophaga</taxon>
    </lineage>
</organism>
<evidence type="ECO:0000256" key="1">
    <source>
        <dbReference type="SAM" id="SignalP"/>
    </source>
</evidence>
<feature type="signal peptide" evidence="1">
    <location>
        <begin position="1"/>
        <end position="18"/>
    </location>
</feature>
<dbReference type="PANTHER" id="PTHR36919:SF2">
    <property type="entry name" value="BLL6627 PROTEIN"/>
    <property type="match status" value="1"/>
</dbReference>
<accession>A0A1C4EMD6</accession>
<dbReference type="Pfam" id="PF09917">
    <property type="entry name" value="DUF2147"/>
    <property type="match status" value="1"/>
</dbReference>
<dbReference type="Proteomes" id="UP000242818">
    <property type="component" value="Unassembled WGS sequence"/>
</dbReference>
<sequence>MKSLLLLLSLFSGIAAFAQDDPKADRILHIWEMDTKESKISFLKSGNVYHAQMIYGTRQLEADGKTYKKDIHNPDPALRSRTLSNYTLISGLTYEDGKWTNGKIYNYEDGNSYNVTITIEGKTLFMRVYKGVPVLGKTIKWTLSE</sequence>
<dbReference type="STRING" id="1335309.GA0116948_10941"/>
<name>A0A1C4EMD6_9BACT</name>
<dbReference type="RefSeq" id="WP_165798469.1">
    <property type="nucleotide sequence ID" value="NZ_FMAR01000009.1"/>
</dbReference>
<dbReference type="AlphaFoldDB" id="A0A1C4EMD6"/>
<dbReference type="InterPro" id="IPR019223">
    <property type="entry name" value="DUF2147"/>
</dbReference>
<feature type="chain" id="PRO_5008691269" description="DUF2147 domain-containing protein" evidence="1">
    <location>
        <begin position="19"/>
        <end position="145"/>
    </location>
</feature>
<gene>
    <name evidence="3" type="ORF">GA0116948_10941</name>
</gene>
<dbReference type="Gene3D" id="2.40.128.520">
    <property type="match status" value="1"/>
</dbReference>
<proteinExistence type="predicted"/>
<evidence type="ECO:0000313" key="4">
    <source>
        <dbReference type="Proteomes" id="UP000242818"/>
    </source>
</evidence>